<comment type="caution">
    <text evidence="2">The sequence shown here is derived from an EMBL/GenBank/DDBJ whole genome shotgun (WGS) entry which is preliminary data.</text>
</comment>
<dbReference type="Proteomes" id="UP000649739">
    <property type="component" value="Unassembled WGS sequence"/>
</dbReference>
<gene>
    <name evidence="2" type="ORF">GCM10010123_43330</name>
</gene>
<proteinExistence type="predicted"/>
<name>A0A8J3BEV8_9ACTN</name>
<keyword evidence="3" id="KW-1185">Reference proteome</keyword>
<accession>A0A8J3BEV8</accession>
<evidence type="ECO:0000313" key="2">
    <source>
        <dbReference type="EMBL" id="GGK08796.1"/>
    </source>
</evidence>
<evidence type="ECO:0000259" key="1">
    <source>
        <dbReference type="PROSITE" id="PS51186"/>
    </source>
</evidence>
<sequence length="263" mass="27902">MADSARLLAAFDDQLRFASESRPPAGVVTEWDGPLMRVVGQHRGFVCARRDPGLSGADLDALIARQRDFFADRGEAVEWKTYGHDRPADLPRRLAAAGFAPEDRETVVVAPTAAIAAPAAPPAGVRLREVSADADLDRIAAMQSAVWGEDMAWLAADLRARRTANPDGLRIVAAEAGPELVSAAWLVLTPGVDFAGLWGGSTAAPWRGRGVYRALVAHRAALAAAAGVPYLQVDASDDSRPILQRLGFTALTTTTPYVWSPAG</sequence>
<reference evidence="2" key="1">
    <citation type="journal article" date="2014" name="Int. J. Syst. Evol. Microbiol.">
        <title>Complete genome sequence of Corynebacterium casei LMG S-19264T (=DSM 44701T), isolated from a smear-ripened cheese.</title>
        <authorList>
            <consortium name="US DOE Joint Genome Institute (JGI-PGF)"/>
            <person name="Walter F."/>
            <person name="Albersmeier A."/>
            <person name="Kalinowski J."/>
            <person name="Ruckert C."/>
        </authorList>
    </citation>
    <scope>NUCLEOTIDE SEQUENCE</scope>
    <source>
        <strain evidence="2">JCM 3090</strain>
    </source>
</reference>
<feature type="domain" description="N-acetyltransferase" evidence="1">
    <location>
        <begin position="125"/>
        <end position="263"/>
    </location>
</feature>
<dbReference type="InterPro" id="IPR000182">
    <property type="entry name" value="GNAT_dom"/>
</dbReference>
<dbReference type="PROSITE" id="PS51186">
    <property type="entry name" value="GNAT"/>
    <property type="match status" value="1"/>
</dbReference>
<dbReference type="EMBL" id="BMQB01000012">
    <property type="protein sequence ID" value="GGK08796.1"/>
    <property type="molecule type" value="Genomic_DNA"/>
</dbReference>
<evidence type="ECO:0000313" key="3">
    <source>
        <dbReference type="Proteomes" id="UP000649739"/>
    </source>
</evidence>
<reference evidence="2" key="2">
    <citation type="submission" date="2020-09" db="EMBL/GenBank/DDBJ databases">
        <authorList>
            <person name="Sun Q."/>
            <person name="Ohkuma M."/>
        </authorList>
    </citation>
    <scope>NUCLEOTIDE SEQUENCE</scope>
    <source>
        <strain evidence="2">JCM 3090</strain>
    </source>
</reference>
<dbReference type="InterPro" id="IPR016181">
    <property type="entry name" value="Acyl_CoA_acyltransferase"/>
</dbReference>
<protein>
    <submittedName>
        <fullName evidence="2">N-acetyltransferase</fullName>
    </submittedName>
</protein>
<dbReference type="RefSeq" id="WP_189172043.1">
    <property type="nucleotide sequence ID" value="NZ_BMQB01000012.1"/>
</dbReference>
<dbReference type="GO" id="GO:0016747">
    <property type="term" value="F:acyltransferase activity, transferring groups other than amino-acyl groups"/>
    <property type="evidence" value="ECO:0007669"/>
    <property type="project" value="InterPro"/>
</dbReference>
<dbReference type="AlphaFoldDB" id="A0A8J3BEV8"/>
<dbReference type="SUPFAM" id="SSF55729">
    <property type="entry name" value="Acyl-CoA N-acyltransferases (Nat)"/>
    <property type="match status" value="1"/>
</dbReference>
<dbReference type="Pfam" id="PF00583">
    <property type="entry name" value="Acetyltransf_1"/>
    <property type="match status" value="1"/>
</dbReference>
<dbReference type="Gene3D" id="3.40.630.30">
    <property type="match status" value="1"/>
</dbReference>
<organism evidence="2 3">
    <name type="scientific">Pilimelia anulata</name>
    <dbReference type="NCBI Taxonomy" id="53371"/>
    <lineage>
        <taxon>Bacteria</taxon>
        <taxon>Bacillati</taxon>
        <taxon>Actinomycetota</taxon>
        <taxon>Actinomycetes</taxon>
        <taxon>Micromonosporales</taxon>
        <taxon>Micromonosporaceae</taxon>
        <taxon>Pilimelia</taxon>
    </lineage>
</organism>